<reference evidence="2" key="1">
    <citation type="submission" date="2025-08" db="UniProtKB">
        <authorList>
            <consortium name="RefSeq"/>
        </authorList>
    </citation>
    <scope>IDENTIFICATION</scope>
    <source>
        <tissue evidence="2">Leukocyte</tissue>
    </source>
</reference>
<name>A0A8B7UXD2_CASCN</name>
<sequence>MELQKEKATVGNLEKMLQSKIAETEEKYKNTIQILTEENIQLRQRIIAKNEELYEGRSERSTSVTTYVYEYESDFIEDDSDKRQVS</sequence>
<dbReference type="PANTHER" id="PTHR21707">
    <property type="entry name" value="FLAGELLUM-ASSOCIATED COILED-COIL DOMAIN-CONTAINING PROTEIN 1"/>
    <property type="match status" value="1"/>
</dbReference>
<accession>A0A8B7UXD2</accession>
<dbReference type="InterPro" id="IPR026674">
    <property type="entry name" value="FLACC1"/>
</dbReference>
<dbReference type="OrthoDB" id="10013155at2759"/>
<evidence type="ECO:0000313" key="2">
    <source>
        <dbReference type="RefSeq" id="XP_020024143.1"/>
    </source>
</evidence>
<protein>
    <submittedName>
        <fullName evidence="2">Amyotrophic lateral sclerosis 2 chromosomal region candidate gene 12 protein-like</fullName>
    </submittedName>
</protein>
<gene>
    <name evidence="2" type="primary">LOC109689616</name>
</gene>
<proteinExistence type="predicted"/>
<dbReference type="PANTHER" id="PTHR21707:SF42">
    <property type="entry name" value="FLAGELLUM-ASSOCIATED COILED-COIL DOMAIN-CONTAINING PROTEIN 1"/>
    <property type="match status" value="1"/>
</dbReference>
<dbReference type="RefSeq" id="XP_020024143.1">
    <property type="nucleotide sequence ID" value="XM_020168554.1"/>
</dbReference>
<dbReference type="KEGG" id="ccan:109689616"/>
<feature type="coiled-coil region" evidence="1">
    <location>
        <begin position="25"/>
        <end position="52"/>
    </location>
</feature>
<evidence type="ECO:0000256" key="1">
    <source>
        <dbReference type="SAM" id="Coils"/>
    </source>
</evidence>
<keyword evidence="1" id="KW-0175">Coiled coil</keyword>
<dbReference type="AlphaFoldDB" id="A0A8B7UXD2"/>
<dbReference type="GO" id="GO:0005737">
    <property type="term" value="C:cytoplasm"/>
    <property type="evidence" value="ECO:0007669"/>
    <property type="project" value="TreeGrafter"/>
</dbReference>
<organism evidence="2">
    <name type="scientific">Castor canadensis</name>
    <name type="common">American beaver</name>
    <dbReference type="NCBI Taxonomy" id="51338"/>
    <lineage>
        <taxon>Eukaryota</taxon>
        <taxon>Metazoa</taxon>
        <taxon>Chordata</taxon>
        <taxon>Craniata</taxon>
        <taxon>Vertebrata</taxon>
        <taxon>Euteleostomi</taxon>
        <taxon>Mammalia</taxon>
        <taxon>Eutheria</taxon>
        <taxon>Euarchontoglires</taxon>
        <taxon>Glires</taxon>
        <taxon>Rodentia</taxon>
        <taxon>Castorimorpha</taxon>
        <taxon>Castoridae</taxon>
        <taxon>Castor</taxon>
    </lineage>
</organism>